<proteinExistence type="predicted"/>
<evidence type="ECO:0000313" key="2">
    <source>
        <dbReference type="EMBL" id="KTF06655.1"/>
    </source>
</evidence>
<organism evidence="2">
    <name type="scientific">marine sediment metagenome</name>
    <dbReference type="NCBI Taxonomy" id="412755"/>
    <lineage>
        <taxon>unclassified sequences</taxon>
        <taxon>metagenomes</taxon>
        <taxon>ecological metagenomes</taxon>
    </lineage>
</organism>
<protein>
    <recommendedName>
        <fullName evidence="1">Orn/DAP/Arg decarboxylase 2 N-terminal domain-containing protein</fullName>
    </recommendedName>
</protein>
<reference evidence="2" key="1">
    <citation type="submission" date="2013-11" db="EMBL/GenBank/DDBJ databases">
        <title>Microbial diversity, functional groups and degradation webs in Northern and Southern Mediterranean and Red Sea marine crude oil polluted sites.</title>
        <authorList>
            <person name="Daffonchio D."/>
            <person name="Mapelli F."/>
            <person name="Ferrer M."/>
            <person name="Richter M."/>
            <person name="Cherif A."/>
            <person name="Malkawi H.I."/>
            <person name="Yakimov M.M."/>
            <person name="Abdel-Fattah Y.R."/>
            <person name="Blaghen M."/>
            <person name="Golyshin P.N."/>
            <person name="Kalogerakis N."/>
            <person name="Boon N."/>
            <person name="Magagnini M."/>
            <person name="Fava F."/>
        </authorList>
    </citation>
    <scope>NUCLEOTIDE SEQUENCE</scope>
</reference>
<feature type="non-terminal residue" evidence="2">
    <location>
        <position position="1"/>
    </location>
</feature>
<feature type="domain" description="Orn/DAP/Arg decarboxylase 2 N-terminal" evidence="1">
    <location>
        <begin position="18"/>
        <end position="54"/>
    </location>
</feature>
<dbReference type="InterPro" id="IPR029066">
    <property type="entry name" value="PLP-binding_barrel"/>
</dbReference>
<dbReference type="SUPFAM" id="SSF51419">
    <property type="entry name" value="PLP-binding barrel"/>
    <property type="match status" value="1"/>
</dbReference>
<dbReference type="AlphaFoldDB" id="A0A1B6NT59"/>
<comment type="caution">
    <text evidence="2">The sequence shown here is derived from an EMBL/GenBank/DDBJ whole genome shotgun (WGS) entry which is preliminary data.</text>
</comment>
<evidence type="ECO:0000259" key="1">
    <source>
        <dbReference type="Pfam" id="PF02784"/>
    </source>
</evidence>
<gene>
    <name evidence="2" type="ORF">MGSAQ_001848</name>
</gene>
<dbReference type="Pfam" id="PF02784">
    <property type="entry name" value="Orn_Arg_deC_N"/>
    <property type="match status" value="1"/>
</dbReference>
<name>A0A1B6NT59_9ZZZZ</name>
<accession>A0A1B6NT59</accession>
<dbReference type="GO" id="GO:0003824">
    <property type="term" value="F:catalytic activity"/>
    <property type="evidence" value="ECO:0007669"/>
    <property type="project" value="InterPro"/>
</dbReference>
<sequence length="56" mass="5994">PSPRPRRLCRGGHPAGSSVVGVDVHIGSQLTDLEPFRAAYLKVAELTRALREDGAL</sequence>
<dbReference type="EMBL" id="AYSL01001020">
    <property type="protein sequence ID" value="KTF06655.1"/>
    <property type="molecule type" value="Genomic_DNA"/>
</dbReference>
<dbReference type="InterPro" id="IPR022644">
    <property type="entry name" value="De-COase2_N"/>
</dbReference>
<dbReference type="Gene3D" id="3.20.20.10">
    <property type="entry name" value="Alanine racemase"/>
    <property type="match status" value="1"/>
</dbReference>